<keyword evidence="5" id="KW-0999">Mitochondrion inner membrane</keyword>
<evidence type="ECO:0000256" key="4">
    <source>
        <dbReference type="ARBA" id="ARBA00022787"/>
    </source>
</evidence>
<dbReference type="GO" id="GO:0005741">
    <property type="term" value="C:mitochondrial outer membrane"/>
    <property type="evidence" value="ECO:0007669"/>
    <property type="project" value="UniProtKB-SubCell"/>
</dbReference>
<protein>
    <recommendedName>
        <fullName evidence="12">Phospholipid/glycerol acyltransferase domain-containing protein</fullName>
    </recommendedName>
</protein>
<dbReference type="GO" id="GO:0008374">
    <property type="term" value="F:O-acyltransferase activity"/>
    <property type="evidence" value="ECO:0007669"/>
    <property type="project" value="TreeGrafter"/>
</dbReference>
<comment type="caution">
    <text evidence="13">The sequence shown here is derived from an EMBL/GenBank/DDBJ whole genome shotgun (WGS) entry which is preliminary data.</text>
</comment>
<dbReference type="InterPro" id="IPR002123">
    <property type="entry name" value="Plipid/glycerol_acylTrfase"/>
</dbReference>
<evidence type="ECO:0000256" key="8">
    <source>
        <dbReference type="ARBA" id="ARBA00023136"/>
    </source>
</evidence>
<evidence type="ECO:0000256" key="2">
    <source>
        <dbReference type="ARBA" id="ARBA00010524"/>
    </source>
</evidence>
<keyword evidence="6" id="KW-0443">Lipid metabolism</keyword>
<sequence>MEGGWADRGALWREKARALQLRLRERFRVVVARPSRWRRAPEGEGSYYSATLQRLVSRAVGLFEGASPWSSQPSPSGLYRKRGVSEDVDGIDDSIVVRLLQAVAVPVIGNACHVFMHGLNHVQIYGAEKLHTALSERPKGKPLLTVSNHVASVDDPFVIASLLPPNLLLDAHNLRWTLCATDRCFRNSVLSAFFRCCKVLPVSRGDGVYQKGMDMALSKLNNGGWVHIFPEGSRSRDGGRTIASSKRGVGRLVMDADDMPIVIPFVHMGMQEIMPVGSHFPRLGKKVTVLVGDPIQFEDLFLSSHDAKVASREALYDAVSSRIGHRLRELKMQVEELALEHKDRHNRHVTQFASELWQHADWEAFGMATYLSKEEDSVSFGSEISAYLQRILHPTKRPKIQSHSITIGFSYNDSIVSRMRSYMNPTELMGFAAKGLVVSSRTLKERYNTFEAGSCKRVGRFLEVNVLQQWNTMVRQIQGQSIA</sequence>
<feature type="domain" description="Phospholipid/glycerol acyltransferase" evidence="12">
    <location>
        <begin position="143"/>
        <end position="270"/>
    </location>
</feature>
<keyword evidence="3" id="KW-0808">Transferase</keyword>
<comment type="similarity">
    <text evidence="2">Belongs to the taffazin family.</text>
</comment>
<dbReference type="CDD" id="cd07989">
    <property type="entry name" value="LPLAT_AGPAT-like"/>
    <property type="match status" value="1"/>
</dbReference>
<evidence type="ECO:0000256" key="1">
    <source>
        <dbReference type="ARBA" id="ARBA00004137"/>
    </source>
</evidence>
<keyword evidence="9" id="KW-0012">Acyltransferase</keyword>
<keyword evidence="14" id="KW-1185">Reference proteome</keyword>
<evidence type="ECO:0000256" key="6">
    <source>
        <dbReference type="ARBA" id="ARBA00023098"/>
    </source>
</evidence>
<dbReference type="Proteomes" id="UP000652761">
    <property type="component" value="Unassembled WGS sequence"/>
</dbReference>
<comment type="catalytic activity">
    <reaction evidence="11">
        <text>1'-[1,2-diacyl-sn-glycero-3-phospho],3'-[1-acyl-sn-glycero-3-phospho]-glycerol + a 1,2-diacyl-sn-glycero-3-phosphocholine = a cardiolipin + a 1-acyl-sn-glycero-3-phosphocholine</text>
        <dbReference type="Rhea" id="RHEA:33731"/>
        <dbReference type="ChEBI" id="CHEBI:57643"/>
        <dbReference type="ChEBI" id="CHEBI:58168"/>
        <dbReference type="ChEBI" id="CHEBI:62237"/>
        <dbReference type="ChEBI" id="CHEBI:64743"/>
    </reaction>
    <physiologicalReaction direction="left-to-right" evidence="11">
        <dbReference type="Rhea" id="RHEA:33732"/>
    </physiologicalReaction>
    <physiologicalReaction direction="right-to-left" evidence="11">
        <dbReference type="Rhea" id="RHEA:33733"/>
    </physiologicalReaction>
</comment>
<dbReference type="Pfam" id="PF01553">
    <property type="entry name" value="Acyltransferase"/>
    <property type="match status" value="1"/>
</dbReference>
<dbReference type="PRINTS" id="PR00979">
    <property type="entry name" value="TAFAZZIN"/>
</dbReference>
<evidence type="ECO:0000313" key="14">
    <source>
        <dbReference type="Proteomes" id="UP000652761"/>
    </source>
</evidence>
<dbReference type="EMBL" id="NMUH01002123">
    <property type="protein sequence ID" value="MQL97971.1"/>
    <property type="molecule type" value="Genomic_DNA"/>
</dbReference>
<proteinExistence type="inferred from homology"/>
<evidence type="ECO:0000259" key="12">
    <source>
        <dbReference type="SMART" id="SM00563"/>
    </source>
</evidence>
<evidence type="ECO:0000313" key="13">
    <source>
        <dbReference type="EMBL" id="MQL97971.1"/>
    </source>
</evidence>
<dbReference type="SMART" id="SM00563">
    <property type="entry name" value="PlsC"/>
    <property type="match status" value="1"/>
</dbReference>
<evidence type="ECO:0000256" key="7">
    <source>
        <dbReference type="ARBA" id="ARBA00023128"/>
    </source>
</evidence>
<name>A0A843VLZ0_COLES</name>
<comment type="subcellular location">
    <subcellularLocation>
        <location evidence="1">Mitochondrion inner membrane</location>
        <topology evidence="1">Peripheral membrane protein</topology>
        <orientation evidence="1">Intermembrane side</orientation>
    </subcellularLocation>
    <subcellularLocation>
        <location evidence="10">Mitochondrion outer membrane</location>
        <topology evidence="10">Peripheral membrane protein</topology>
        <orientation evidence="10">Intermembrane side</orientation>
    </subcellularLocation>
</comment>
<dbReference type="SUPFAM" id="SSF69593">
    <property type="entry name" value="Glycerol-3-phosphate (1)-acyltransferase"/>
    <property type="match status" value="1"/>
</dbReference>
<dbReference type="PANTHER" id="PTHR12497:SF0">
    <property type="entry name" value="TAFAZZIN"/>
    <property type="match status" value="1"/>
</dbReference>
<evidence type="ECO:0000256" key="9">
    <source>
        <dbReference type="ARBA" id="ARBA00023315"/>
    </source>
</evidence>
<dbReference type="AlphaFoldDB" id="A0A843VLZ0"/>
<gene>
    <name evidence="13" type="ORF">Taro_030677</name>
</gene>
<evidence type="ECO:0000256" key="11">
    <source>
        <dbReference type="ARBA" id="ARBA00047906"/>
    </source>
</evidence>
<organism evidence="13 14">
    <name type="scientific">Colocasia esculenta</name>
    <name type="common">Wild taro</name>
    <name type="synonym">Arum esculentum</name>
    <dbReference type="NCBI Taxonomy" id="4460"/>
    <lineage>
        <taxon>Eukaryota</taxon>
        <taxon>Viridiplantae</taxon>
        <taxon>Streptophyta</taxon>
        <taxon>Embryophyta</taxon>
        <taxon>Tracheophyta</taxon>
        <taxon>Spermatophyta</taxon>
        <taxon>Magnoliopsida</taxon>
        <taxon>Liliopsida</taxon>
        <taxon>Araceae</taxon>
        <taxon>Aroideae</taxon>
        <taxon>Colocasieae</taxon>
        <taxon>Colocasia</taxon>
    </lineage>
</organism>
<dbReference type="InterPro" id="IPR000872">
    <property type="entry name" value="Tafazzin"/>
</dbReference>
<reference evidence="13" key="1">
    <citation type="submission" date="2017-07" db="EMBL/GenBank/DDBJ databases">
        <title>Taro Niue Genome Assembly and Annotation.</title>
        <authorList>
            <person name="Atibalentja N."/>
            <person name="Keating K."/>
            <person name="Fields C.J."/>
        </authorList>
    </citation>
    <scope>NUCLEOTIDE SEQUENCE</scope>
    <source>
        <strain evidence="13">Niue_2</strain>
        <tissue evidence="13">Leaf</tissue>
    </source>
</reference>
<dbReference type="PANTHER" id="PTHR12497">
    <property type="entry name" value="TAZ PROTEIN TAFAZZIN"/>
    <property type="match status" value="1"/>
</dbReference>
<keyword evidence="7" id="KW-0496">Mitochondrion</keyword>
<dbReference type="GO" id="GO:0006644">
    <property type="term" value="P:phospholipid metabolic process"/>
    <property type="evidence" value="ECO:0007669"/>
    <property type="project" value="InterPro"/>
</dbReference>
<accession>A0A843VLZ0</accession>
<evidence type="ECO:0000256" key="5">
    <source>
        <dbReference type="ARBA" id="ARBA00022792"/>
    </source>
</evidence>
<keyword evidence="4" id="KW-1000">Mitochondrion outer membrane</keyword>
<keyword evidence="8" id="KW-0472">Membrane</keyword>
<evidence type="ECO:0000256" key="3">
    <source>
        <dbReference type="ARBA" id="ARBA00022679"/>
    </source>
</evidence>
<evidence type="ECO:0000256" key="10">
    <source>
        <dbReference type="ARBA" id="ARBA00024323"/>
    </source>
</evidence>
<dbReference type="OrthoDB" id="193467at2759"/>
<dbReference type="GO" id="GO:0005743">
    <property type="term" value="C:mitochondrial inner membrane"/>
    <property type="evidence" value="ECO:0007669"/>
    <property type="project" value="UniProtKB-SubCell"/>
</dbReference>